<dbReference type="EMBL" id="SMAF01000009">
    <property type="protein sequence ID" value="TCS98169.1"/>
    <property type="molecule type" value="Genomic_DNA"/>
</dbReference>
<sequence>MKSLRSNSNPSTLRRSSRLVVPLLLAVAGNAGAVVDTIINFESFPPELELLPGQVHNENGFTLQVVSPGSSFWIQPWGDPDNVLAIAPFSAIGTGDTLAIRHASDRPFRFIAYDFRSGDDLPSDTVDLVGLRNGEQTELVANLQSASSGWVTRAGEFHGRIDTLHIVGVQPQQAMLLLDNLQLEKPLEEIFLHSGPARLAIPAPGLDGLHPAGFITLLEAPLDTRHAYATGWFIRTDADTTQVRQPAPDVAVSSGNVANFQWHSVGAAGLQAWQSVVLHADPGAPDNGGIWIRWILRLTNPTSTDLTVDVFAYADQTPFGSYDVSADLMRGNDWLRAFHDKGYMDFHGVDADLYRVAPYPDLAVDLNDDALDLDNSGTPFQGDYTAAFQWQKRLLPANGQLTFEWMQTLNLPATVDTLFADGFESIH</sequence>
<name>A0A4S3KYZ7_9GAMM</name>
<protein>
    <submittedName>
        <fullName evidence="1">Uncharacterized protein</fullName>
    </submittedName>
</protein>
<gene>
    <name evidence="1" type="ORF">EDC25_10921</name>
</gene>
<dbReference type="AlphaFoldDB" id="A0A4S3KYZ7"/>
<reference evidence="1 2" key="1">
    <citation type="submission" date="2019-03" db="EMBL/GenBank/DDBJ databases">
        <title>Genomic Encyclopedia of Type Strains, Phase IV (KMG-IV): sequencing the most valuable type-strain genomes for metagenomic binning, comparative biology and taxonomic classification.</title>
        <authorList>
            <person name="Goeker M."/>
        </authorList>
    </citation>
    <scope>NUCLEOTIDE SEQUENCE [LARGE SCALE GENOMIC DNA]</scope>
    <source>
        <strain evidence="1 2">DSM 21944</strain>
    </source>
</reference>
<evidence type="ECO:0000313" key="1">
    <source>
        <dbReference type="EMBL" id="TCS98169.1"/>
    </source>
</evidence>
<dbReference type="RefSeq" id="WP_123521550.1">
    <property type="nucleotide sequence ID" value="NZ_JBHLWF010000086.1"/>
</dbReference>
<proteinExistence type="predicted"/>
<comment type="caution">
    <text evidence="1">The sequence shown here is derived from an EMBL/GenBank/DDBJ whole genome shotgun (WGS) entry which is preliminary data.</text>
</comment>
<keyword evidence="2" id="KW-1185">Reference proteome</keyword>
<organism evidence="1 2">
    <name type="scientific">Pseudofulvimonas gallinarii</name>
    <dbReference type="NCBI Taxonomy" id="634155"/>
    <lineage>
        <taxon>Bacteria</taxon>
        <taxon>Pseudomonadati</taxon>
        <taxon>Pseudomonadota</taxon>
        <taxon>Gammaproteobacteria</taxon>
        <taxon>Lysobacterales</taxon>
        <taxon>Rhodanobacteraceae</taxon>
        <taxon>Pseudofulvimonas</taxon>
    </lineage>
</organism>
<evidence type="ECO:0000313" key="2">
    <source>
        <dbReference type="Proteomes" id="UP000294599"/>
    </source>
</evidence>
<accession>A0A4S3KYZ7</accession>
<dbReference type="OrthoDB" id="5954632at2"/>
<dbReference type="Proteomes" id="UP000294599">
    <property type="component" value="Unassembled WGS sequence"/>
</dbReference>